<dbReference type="Proteomes" id="UP001159363">
    <property type="component" value="Chromosome 1"/>
</dbReference>
<sequence length="187" mass="21060">MECIFAAHLTDKHSAFKHNLRPVTEWMWSGYETIKKGMNIYGSCRKKINQERNELMEIEGKSSAVGGTMCSPNQIEWLAQTEVIAGNQSTNTQLTHTGSKWLVEKLSIAIYEGQWWLALVLMKASATETAKLKFLHPTRPSPSSSSPQDLEDILTLVDQKCPTSRTYYVLKEEINAVTTSFCLAKKS</sequence>
<gene>
    <name evidence="1" type="ORF">PR048_001009</name>
</gene>
<reference evidence="1 2" key="1">
    <citation type="submission" date="2023-02" db="EMBL/GenBank/DDBJ databases">
        <title>LHISI_Scaffold_Assembly.</title>
        <authorList>
            <person name="Stuart O.P."/>
            <person name="Cleave R."/>
            <person name="Magrath M.J.L."/>
            <person name="Mikheyev A.S."/>
        </authorList>
    </citation>
    <scope>NUCLEOTIDE SEQUENCE [LARGE SCALE GENOMIC DNA]</scope>
    <source>
        <strain evidence="1">Daus_M_001</strain>
        <tissue evidence="1">Leg muscle</tissue>
    </source>
</reference>
<protein>
    <submittedName>
        <fullName evidence="1">Uncharacterized protein</fullName>
    </submittedName>
</protein>
<organism evidence="1 2">
    <name type="scientific">Dryococelus australis</name>
    <dbReference type="NCBI Taxonomy" id="614101"/>
    <lineage>
        <taxon>Eukaryota</taxon>
        <taxon>Metazoa</taxon>
        <taxon>Ecdysozoa</taxon>
        <taxon>Arthropoda</taxon>
        <taxon>Hexapoda</taxon>
        <taxon>Insecta</taxon>
        <taxon>Pterygota</taxon>
        <taxon>Neoptera</taxon>
        <taxon>Polyneoptera</taxon>
        <taxon>Phasmatodea</taxon>
        <taxon>Verophasmatodea</taxon>
        <taxon>Anareolatae</taxon>
        <taxon>Phasmatidae</taxon>
        <taxon>Eurycanthinae</taxon>
        <taxon>Dryococelus</taxon>
    </lineage>
</organism>
<name>A0ABQ9IIL5_9NEOP</name>
<proteinExistence type="predicted"/>
<evidence type="ECO:0000313" key="2">
    <source>
        <dbReference type="Proteomes" id="UP001159363"/>
    </source>
</evidence>
<keyword evidence="2" id="KW-1185">Reference proteome</keyword>
<dbReference type="EMBL" id="JARBHB010000001">
    <property type="protein sequence ID" value="KAJ8895673.1"/>
    <property type="molecule type" value="Genomic_DNA"/>
</dbReference>
<evidence type="ECO:0000313" key="1">
    <source>
        <dbReference type="EMBL" id="KAJ8895673.1"/>
    </source>
</evidence>
<comment type="caution">
    <text evidence="1">The sequence shown here is derived from an EMBL/GenBank/DDBJ whole genome shotgun (WGS) entry which is preliminary data.</text>
</comment>
<accession>A0ABQ9IIL5</accession>